<dbReference type="Pfam" id="PF02653">
    <property type="entry name" value="BPD_transp_2"/>
    <property type="match status" value="1"/>
</dbReference>
<organism evidence="7 8">
    <name type="scientific">Comamonas piscis</name>
    <dbReference type="NCBI Taxonomy" id="1562974"/>
    <lineage>
        <taxon>Bacteria</taxon>
        <taxon>Pseudomonadati</taxon>
        <taxon>Pseudomonadota</taxon>
        <taxon>Betaproteobacteria</taxon>
        <taxon>Burkholderiales</taxon>
        <taxon>Comamonadaceae</taxon>
        <taxon>Comamonas</taxon>
    </lineage>
</organism>
<feature type="transmembrane region" description="Helical" evidence="6">
    <location>
        <begin position="6"/>
        <end position="26"/>
    </location>
</feature>
<evidence type="ECO:0000313" key="8">
    <source>
        <dbReference type="Proteomes" id="UP000515240"/>
    </source>
</evidence>
<dbReference type="AlphaFoldDB" id="A0A7G5EFU2"/>
<dbReference type="GO" id="GO:0005886">
    <property type="term" value="C:plasma membrane"/>
    <property type="evidence" value="ECO:0007669"/>
    <property type="project" value="UniProtKB-SubCell"/>
</dbReference>
<dbReference type="RefSeq" id="WP_182327276.1">
    <property type="nucleotide sequence ID" value="NZ_CP058554.1"/>
</dbReference>
<dbReference type="EMBL" id="CP058554">
    <property type="protein sequence ID" value="QMV72867.1"/>
    <property type="molecule type" value="Genomic_DNA"/>
</dbReference>
<evidence type="ECO:0000256" key="3">
    <source>
        <dbReference type="ARBA" id="ARBA00022692"/>
    </source>
</evidence>
<feature type="transmembrane region" description="Helical" evidence="6">
    <location>
        <begin position="263"/>
        <end position="283"/>
    </location>
</feature>
<accession>A0A7G5EFU2</accession>
<evidence type="ECO:0000256" key="4">
    <source>
        <dbReference type="ARBA" id="ARBA00022989"/>
    </source>
</evidence>
<feature type="transmembrane region" description="Helical" evidence="6">
    <location>
        <begin position="188"/>
        <end position="206"/>
    </location>
</feature>
<reference evidence="7 8" key="1">
    <citation type="journal article" date="2020" name="G3 (Bethesda)">
        <title>CeMbio - The Caenorhabditis elegans Microbiome Resource.</title>
        <authorList>
            <person name="Dirksen P."/>
            <person name="Assie A."/>
            <person name="Zimmermann J."/>
            <person name="Zhang F."/>
            <person name="Tietje A.M."/>
            <person name="Marsh S.A."/>
            <person name="Felix M.A."/>
            <person name="Shapira M."/>
            <person name="Kaleta C."/>
            <person name="Schulenburg H."/>
            <person name="Samuel B."/>
        </authorList>
    </citation>
    <scope>NUCLEOTIDE SEQUENCE [LARGE SCALE GENOMIC DNA]</scope>
    <source>
        <strain evidence="7 8">BIGb0172</strain>
    </source>
</reference>
<dbReference type="CDD" id="cd06580">
    <property type="entry name" value="TM_PBP1_transp_TpRbsC_like"/>
    <property type="match status" value="1"/>
</dbReference>
<evidence type="ECO:0000256" key="5">
    <source>
        <dbReference type="ARBA" id="ARBA00023136"/>
    </source>
</evidence>
<evidence type="ECO:0000313" key="7">
    <source>
        <dbReference type="EMBL" id="QMV72867.1"/>
    </source>
</evidence>
<keyword evidence="5 6" id="KW-0472">Membrane</keyword>
<dbReference type="PANTHER" id="PTHR43370:SF2">
    <property type="entry name" value="ABC TRANSPORTER PERMEASE PROTEIN"/>
    <property type="match status" value="1"/>
</dbReference>
<dbReference type="Proteomes" id="UP000515240">
    <property type="component" value="Chromosome"/>
</dbReference>
<keyword evidence="8" id="KW-1185">Reference proteome</keyword>
<name>A0A7G5EFU2_9BURK</name>
<gene>
    <name evidence="7" type="ORF">HS961_08450</name>
</gene>
<keyword evidence="4 6" id="KW-1133">Transmembrane helix</keyword>
<dbReference type="KEGG" id="cpis:HS961_08450"/>
<comment type="subcellular location">
    <subcellularLocation>
        <location evidence="1">Cell membrane</location>
        <topology evidence="1">Multi-pass membrane protein</topology>
    </subcellularLocation>
</comment>
<dbReference type="PANTHER" id="PTHR43370">
    <property type="entry name" value="SUGAR ABC TRANSPORTER INTEGRAL MEMBRANE PROTEIN-RELATED"/>
    <property type="match status" value="1"/>
</dbReference>
<proteinExistence type="predicted"/>
<feature type="transmembrane region" description="Helical" evidence="6">
    <location>
        <begin position="131"/>
        <end position="158"/>
    </location>
</feature>
<keyword evidence="3 6" id="KW-0812">Transmembrane</keyword>
<feature type="transmembrane region" description="Helical" evidence="6">
    <location>
        <begin position="91"/>
        <end position="111"/>
    </location>
</feature>
<dbReference type="InterPro" id="IPR001851">
    <property type="entry name" value="ABC_transp_permease"/>
</dbReference>
<evidence type="ECO:0000256" key="1">
    <source>
        <dbReference type="ARBA" id="ARBA00004651"/>
    </source>
</evidence>
<feature type="transmembrane region" description="Helical" evidence="6">
    <location>
        <begin position="60"/>
        <end position="84"/>
    </location>
</feature>
<feature type="transmembrane region" description="Helical" evidence="6">
    <location>
        <begin position="33"/>
        <end position="54"/>
    </location>
</feature>
<dbReference type="GO" id="GO:0022857">
    <property type="term" value="F:transmembrane transporter activity"/>
    <property type="evidence" value="ECO:0007669"/>
    <property type="project" value="InterPro"/>
</dbReference>
<sequence length="306" mass="32026">MESYALLLGATLSAGTVLALAALGLLINEKAGIVNLGAEGMMLCAAIAGFATVVHTGSTWLGFGAGMLAGAVLAAIFGVLVIWLNTNQYATGLALSLFGAGFSAFVGLSYVQAKLPSLPKYAIPGLADIPLLGPALFTLHPLVYGAMALVLVMMWFLYRTRAGLVLRAVGESPSSAHALGYPVRRIRLMAVVFGGAMCGLAGAYISTVYTPLWVEGMVSGRGWIALALTTFATWRPARVLLGAYLFGGVTMLQFHLQASGVQLASQLLSMLPYLATIVVLVLISRNPTWIRANMPASLGKPFYPGS</sequence>
<protein>
    <submittedName>
        <fullName evidence="7">ABC transporter permease</fullName>
    </submittedName>
</protein>
<evidence type="ECO:0000256" key="2">
    <source>
        <dbReference type="ARBA" id="ARBA00022475"/>
    </source>
</evidence>
<keyword evidence="2" id="KW-1003">Cell membrane</keyword>
<evidence type="ECO:0000256" key="6">
    <source>
        <dbReference type="SAM" id="Phobius"/>
    </source>
</evidence>